<evidence type="ECO:0000256" key="3">
    <source>
        <dbReference type="ARBA" id="ARBA00022692"/>
    </source>
</evidence>
<evidence type="ECO:0000313" key="11">
    <source>
        <dbReference type="Proteomes" id="UP001165089"/>
    </source>
</evidence>
<evidence type="ECO:0000256" key="5">
    <source>
        <dbReference type="ARBA" id="ARBA00023136"/>
    </source>
</evidence>
<keyword evidence="3 7" id="KW-0812">Transmembrane</keyword>
<reference evidence="10 11" key="1">
    <citation type="journal article" date="2023" name="Antonie Van Leeuwenhoek">
        <title>Mesoterricola silvestris gen. nov., sp. nov., Mesoterricola sediminis sp. nov., Geothrix oryzae sp. nov., Geothrix edaphica sp. nov., Geothrix rubra sp. nov., and Geothrix limicola sp. nov., six novel members of Acidobacteriota isolated from soils.</title>
        <authorList>
            <person name="Itoh H."/>
            <person name="Sugisawa Y."/>
            <person name="Mise K."/>
            <person name="Xu Z."/>
            <person name="Kuniyasu M."/>
            <person name="Ushijima N."/>
            <person name="Kawano K."/>
            <person name="Kobayashi E."/>
            <person name="Shiratori Y."/>
            <person name="Masuda Y."/>
            <person name="Senoo K."/>
        </authorList>
    </citation>
    <scope>NUCLEOTIDE SEQUENCE [LARGE SCALE GENOMIC DNA]</scope>
    <source>
        <strain evidence="10 11">Red803</strain>
    </source>
</reference>
<feature type="transmembrane region" description="Helical" evidence="7">
    <location>
        <begin position="304"/>
        <end position="331"/>
    </location>
</feature>
<accession>A0ABQ5Q8H4</accession>
<name>A0ABQ5Q8H4_9BACT</name>
<dbReference type="InterPro" id="IPR050250">
    <property type="entry name" value="Macrolide_Exporter_MacB"/>
</dbReference>
<dbReference type="PANTHER" id="PTHR30572">
    <property type="entry name" value="MEMBRANE COMPONENT OF TRANSPORTER-RELATED"/>
    <property type="match status" value="1"/>
</dbReference>
<protein>
    <submittedName>
        <fullName evidence="10">ABC transporter</fullName>
    </submittedName>
</protein>
<evidence type="ECO:0000256" key="7">
    <source>
        <dbReference type="SAM" id="Phobius"/>
    </source>
</evidence>
<dbReference type="Pfam" id="PF12704">
    <property type="entry name" value="MacB_PCD"/>
    <property type="match status" value="1"/>
</dbReference>
<sequence>MADRVKRIGFRGIGRENIRFALRAMVAQKLRSFLTLLGIVAGVATVIAMVSFVSGFNAAVTDSFSSFGTTLVQFQKYEPRFGGDGRLPEDQKRRRDLTIADAEALKLTATLAASVSQERYLRGPDAANLSIKTPEGQEANGPTFVGTNPDYAPSNNAFVQDGRFFVDADVTHASRTCVIGPQTAEALFGKRDPIGRPVLVNGNSFTVIGLLEKKGSFLGGDADNILLIPISTFDEMFPQVKNGGGDTIHIATVPKDPKRMYDMMDQEVAILRARRGLRANQPNDFAIFTSEAQLKTFQQITGGIAGAMILIAAIALLVGGVGVMNIMLVSVTERTREIGVRKALGATRKDIAMQFLVEAISLTGVGGAVGIALGLGIAMLVRLVFDFPAAAPLWSVALGFGVSTAIGLVFGLWPALKAASQDPIEALRYE</sequence>
<comment type="similarity">
    <text evidence="6">Belongs to the ABC-4 integral membrane protein family.</text>
</comment>
<feature type="transmembrane region" description="Helical" evidence="7">
    <location>
        <begin position="352"/>
        <end position="385"/>
    </location>
</feature>
<dbReference type="EMBL" id="BSDD01000005">
    <property type="protein sequence ID" value="GLH71122.1"/>
    <property type="molecule type" value="Genomic_DNA"/>
</dbReference>
<keyword evidence="5 7" id="KW-0472">Membrane</keyword>
<evidence type="ECO:0000256" key="1">
    <source>
        <dbReference type="ARBA" id="ARBA00004651"/>
    </source>
</evidence>
<dbReference type="Pfam" id="PF02687">
    <property type="entry name" value="FtsX"/>
    <property type="match status" value="1"/>
</dbReference>
<keyword evidence="11" id="KW-1185">Reference proteome</keyword>
<comment type="subcellular location">
    <subcellularLocation>
        <location evidence="1">Cell membrane</location>
        <topology evidence="1">Multi-pass membrane protein</topology>
    </subcellularLocation>
</comment>
<evidence type="ECO:0000256" key="4">
    <source>
        <dbReference type="ARBA" id="ARBA00022989"/>
    </source>
</evidence>
<proteinExistence type="inferred from homology"/>
<feature type="transmembrane region" description="Helical" evidence="7">
    <location>
        <begin position="33"/>
        <end position="56"/>
    </location>
</feature>
<dbReference type="PANTHER" id="PTHR30572:SF4">
    <property type="entry name" value="ABC TRANSPORTER PERMEASE YTRF"/>
    <property type="match status" value="1"/>
</dbReference>
<feature type="transmembrane region" description="Helical" evidence="7">
    <location>
        <begin position="391"/>
        <end position="413"/>
    </location>
</feature>
<keyword evidence="2" id="KW-1003">Cell membrane</keyword>
<evidence type="ECO:0000313" key="10">
    <source>
        <dbReference type="EMBL" id="GLH71122.1"/>
    </source>
</evidence>
<comment type="caution">
    <text evidence="10">The sequence shown here is derived from an EMBL/GenBank/DDBJ whole genome shotgun (WGS) entry which is preliminary data.</text>
</comment>
<keyword evidence="4 7" id="KW-1133">Transmembrane helix</keyword>
<dbReference type="InterPro" id="IPR025857">
    <property type="entry name" value="MacB_PCD"/>
</dbReference>
<dbReference type="Proteomes" id="UP001165089">
    <property type="component" value="Unassembled WGS sequence"/>
</dbReference>
<dbReference type="RefSeq" id="WP_285727052.1">
    <property type="nucleotide sequence ID" value="NZ_BSDD01000005.1"/>
</dbReference>
<dbReference type="InterPro" id="IPR003838">
    <property type="entry name" value="ABC3_permease_C"/>
</dbReference>
<evidence type="ECO:0000256" key="6">
    <source>
        <dbReference type="ARBA" id="ARBA00038076"/>
    </source>
</evidence>
<evidence type="ECO:0000259" key="9">
    <source>
        <dbReference type="Pfam" id="PF12704"/>
    </source>
</evidence>
<feature type="domain" description="MacB-like periplasmic core" evidence="9">
    <location>
        <begin position="32"/>
        <end position="250"/>
    </location>
</feature>
<gene>
    <name evidence="10" type="ORF">GETHPA_26550</name>
</gene>
<evidence type="ECO:0000259" key="8">
    <source>
        <dbReference type="Pfam" id="PF02687"/>
    </source>
</evidence>
<evidence type="ECO:0000256" key="2">
    <source>
        <dbReference type="ARBA" id="ARBA00022475"/>
    </source>
</evidence>
<organism evidence="10 11">
    <name type="scientific">Geothrix rubra</name>
    <dbReference type="NCBI Taxonomy" id="2927977"/>
    <lineage>
        <taxon>Bacteria</taxon>
        <taxon>Pseudomonadati</taxon>
        <taxon>Acidobacteriota</taxon>
        <taxon>Holophagae</taxon>
        <taxon>Holophagales</taxon>
        <taxon>Holophagaceae</taxon>
        <taxon>Geothrix</taxon>
    </lineage>
</organism>
<feature type="domain" description="ABC3 transporter permease C-terminal" evidence="8">
    <location>
        <begin position="309"/>
        <end position="423"/>
    </location>
</feature>